<evidence type="ECO:0000313" key="11">
    <source>
        <dbReference type="Proteomes" id="UP000757900"/>
    </source>
</evidence>
<dbReference type="InterPro" id="IPR003135">
    <property type="entry name" value="ATP-grasp_carboxylate-amine"/>
</dbReference>
<comment type="cofactor">
    <cofactor evidence="2">
        <name>Mg(2+)</name>
        <dbReference type="ChEBI" id="CHEBI:18420"/>
    </cofactor>
</comment>
<keyword evidence="7" id="KW-0464">Manganese</keyword>
<evidence type="ECO:0000256" key="4">
    <source>
        <dbReference type="ARBA" id="ARBA00022741"/>
    </source>
</evidence>
<dbReference type="InterPro" id="IPR005875">
    <property type="entry name" value="PurK"/>
</dbReference>
<feature type="binding site" evidence="8">
    <location>
        <position position="106"/>
    </location>
    <ligand>
        <name>ATP</name>
        <dbReference type="ChEBI" id="CHEBI:30616"/>
    </ligand>
</feature>
<dbReference type="EC" id="6.3.4.18" evidence="8"/>
<evidence type="ECO:0000256" key="1">
    <source>
        <dbReference type="ARBA" id="ARBA00001936"/>
    </source>
</evidence>
<comment type="caution">
    <text evidence="10">The sequence shown here is derived from an EMBL/GenBank/DDBJ whole genome shotgun (WGS) entry which is preliminary data.</text>
</comment>
<dbReference type="InterPro" id="IPR011054">
    <property type="entry name" value="Rudment_hybrid_motif"/>
</dbReference>
<dbReference type="Pfam" id="PF02222">
    <property type="entry name" value="ATP-grasp"/>
    <property type="match status" value="1"/>
</dbReference>
<feature type="binding site" evidence="8">
    <location>
        <position position="142"/>
    </location>
    <ligand>
        <name>ATP</name>
        <dbReference type="ChEBI" id="CHEBI:30616"/>
    </ligand>
</feature>
<dbReference type="InterPro" id="IPR016185">
    <property type="entry name" value="PreATP-grasp_dom_sf"/>
</dbReference>
<protein>
    <recommendedName>
        <fullName evidence="8">N5-carboxyaminoimidazole ribonucleotide synthase</fullName>
        <shortName evidence="8">N5-CAIR synthase</shortName>
        <ecNumber evidence="8">6.3.4.18</ecNumber>
    </recommendedName>
    <alternativeName>
        <fullName evidence="8">5-(carboxyamino)imidazole ribonucleotide synthetase</fullName>
    </alternativeName>
</protein>
<dbReference type="GO" id="GO:0046872">
    <property type="term" value="F:metal ion binding"/>
    <property type="evidence" value="ECO:0007669"/>
    <property type="project" value="InterPro"/>
</dbReference>
<evidence type="ECO:0000256" key="6">
    <source>
        <dbReference type="ARBA" id="ARBA00022840"/>
    </source>
</evidence>
<evidence type="ECO:0000256" key="3">
    <source>
        <dbReference type="ARBA" id="ARBA00022598"/>
    </source>
</evidence>
<name>A0A929MU12_ABIDE</name>
<comment type="catalytic activity">
    <reaction evidence="8">
        <text>5-amino-1-(5-phospho-beta-D-ribosyl)imidazole + hydrogencarbonate + ATP = 5-carboxyamino-1-(5-phospho-D-ribosyl)imidazole + ADP + phosphate + 2 H(+)</text>
        <dbReference type="Rhea" id="RHEA:19317"/>
        <dbReference type="ChEBI" id="CHEBI:15378"/>
        <dbReference type="ChEBI" id="CHEBI:17544"/>
        <dbReference type="ChEBI" id="CHEBI:30616"/>
        <dbReference type="ChEBI" id="CHEBI:43474"/>
        <dbReference type="ChEBI" id="CHEBI:58730"/>
        <dbReference type="ChEBI" id="CHEBI:137981"/>
        <dbReference type="ChEBI" id="CHEBI:456216"/>
        <dbReference type="EC" id="6.3.4.18"/>
    </reaction>
</comment>
<feature type="binding site" evidence="8">
    <location>
        <begin position="252"/>
        <end position="253"/>
    </location>
    <ligand>
        <name>ATP</name>
        <dbReference type="ChEBI" id="CHEBI:30616"/>
    </ligand>
</feature>
<dbReference type="InterPro" id="IPR013815">
    <property type="entry name" value="ATP_grasp_subdomain_1"/>
</dbReference>
<evidence type="ECO:0000313" key="10">
    <source>
        <dbReference type="EMBL" id="MBF0935234.1"/>
    </source>
</evidence>
<dbReference type="EMBL" id="JABZFV010000166">
    <property type="protein sequence ID" value="MBF0935234.1"/>
    <property type="molecule type" value="Genomic_DNA"/>
</dbReference>
<dbReference type="InterPro" id="IPR011761">
    <property type="entry name" value="ATP-grasp"/>
</dbReference>
<dbReference type="PANTHER" id="PTHR11609">
    <property type="entry name" value="PURINE BIOSYNTHESIS PROTEIN 6/7, PUR6/7"/>
    <property type="match status" value="1"/>
</dbReference>
<evidence type="ECO:0000256" key="8">
    <source>
        <dbReference type="HAMAP-Rule" id="MF_01928"/>
    </source>
</evidence>
<dbReference type="PROSITE" id="PS50975">
    <property type="entry name" value="ATP_GRASP"/>
    <property type="match status" value="1"/>
</dbReference>
<reference evidence="10" key="1">
    <citation type="submission" date="2020-04" db="EMBL/GenBank/DDBJ databases">
        <title>Deep metagenomics examines the oral microbiome during advanced dental caries in children, revealing novel taxa and co-occurrences with host molecules.</title>
        <authorList>
            <person name="Baker J.L."/>
            <person name="Morton J.T."/>
            <person name="Dinis M."/>
            <person name="Alvarez R."/>
            <person name="Tran N.C."/>
            <person name="Knight R."/>
            <person name="Edlund A."/>
        </authorList>
    </citation>
    <scope>NUCLEOTIDE SEQUENCE</scope>
    <source>
        <strain evidence="10">JCVI_23_bin.16</strain>
    </source>
</reference>
<feature type="binding site" evidence="8">
    <location>
        <begin position="147"/>
        <end position="153"/>
    </location>
    <ligand>
        <name>ATP</name>
        <dbReference type="ChEBI" id="CHEBI:30616"/>
    </ligand>
</feature>
<dbReference type="InterPro" id="IPR040686">
    <property type="entry name" value="PurK_C"/>
</dbReference>
<comment type="similarity">
    <text evidence="8">Belongs to the PurK/PurT family.</text>
</comment>
<dbReference type="InterPro" id="IPR054350">
    <property type="entry name" value="PurT/PurK_preATP-grasp"/>
</dbReference>
<keyword evidence="3 8" id="KW-0436">Ligase</keyword>
<feature type="binding site" evidence="8">
    <location>
        <position position="199"/>
    </location>
    <ligand>
        <name>ATP</name>
        <dbReference type="ChEBI" id="CHEBI:30616"/>
    </ligand>
</feature>
<gene>
    <name evidence="8" type="primary">purK</name>
    <name evidence="10" type="ORF">HXK00_06285</name>
</gene>
<dbReference type="Gene3D" id="3.30.1490.20">
    <property type="entry name" value="ATP-grasp fold, A domain"/>
    <property type="match status" value="1"/>
</dbReference>
<dbReference type="GO" id="GO:0006189">
    <property type="term" value="P:'de novo' IMP biosynthetic process"/>
    <property type="evidence" value="ECO:0007669"/>
    <property type="project" value="UniProtKB-UniRule"/>
</dbReference>
<dbReference type="GO" id="GO:0005829">
    <property type="term" value="C:cytosol"/>
    <property type="evidence" value="ECO:0007669"/>
    <property type="project" value="TreeGrafter"/>
</dbReference>
<dbReference type="Pfam" id="PF22660">
    <property type="entry name" value="RS_preATP-grasp-like"/>
    <property type="match status" value="1"/>
</dbReference>
<sequence>MKIILPGQTIGIIGGGQLGRMLAMSAKEMGYKIAILDPSIEACARHFADTFIHADFDNRKGLERLCQISDVVTFEFENIDSDLLAELEKDYHIVQSASLLKTAQHRLLEKEFARSLGIETVDYQYVDEDTTGVKVDGTYLMKTVRFGYDGKGQSRITEASQVQPYTLLERLVPLDKEISVVAYKDRTGIGIVAVVENEHRNNILYRSIVPTTASPEQEAQAIDYTRRILEAADYYGVLTVEFFISQGRVIFNEMAPRVHNSGHITMQSANKSQFRAHIEAICGLEVGPIHNQATTLYNILGQDLDYFLKLIQQGPAHLHLYEKEPRQDRKIGHINFPGHIRLEEPFIG</sequence>
<dbReference type="HAMAP" id="MF_01928">
    <property type="entry name" value="PurK"/>
    <property type="match status" value="1"/>
</dbReference>
<keyword evidence="6 8" id="KW-0067">ATP-binding</keyword>
<feature type="binding site" evidence="8">
    <location>
        <position position="177"/>
    </location>
    <ligand>
        <name>ATP</name>
        <dbReference type="ChEBI" id="CHEBI:30616"/>
    </ligand>
</feature>
<comment type="function">
    <text evidence="8">Catalyzes the ATP-dependent conversion of 5-aminoimidazole ribonucleotide (AIR) and HCO(3)(-) to N5-carboxyaminoimidazole ribonucleotide (N5-CAIR).</text>
</comment>
<dbReference type="Gene3D" id="3.40.50.20">
    <property type="match status" value="1"/>
</dbReference>
<comment type="pathway">
    <text evidence="8">Purine metabolism; IMP biosynthesis via de novo pathway; 5-amino-1-(5-phospho-D-ribosyl)imidazole-4-carboxylate from 5-amino-1-(5-phospho-D-ribosyl)imidazole (N5-CAIR route): step 1/2.</text>
</comment>
<dbReference type="SUPFAM" id="SSF56059">
    <property type="entry name" value="Glutathione synthetase ATP-binding domain-like"/>
    <property type="match status" value="1"/>
</dbReference>
<evidence type="ECO:0000256" key="7">
    <source>
        <dbReference type="ARBA" id="ARBA00023211"/>
    </source>
</evidence>
<comment type="cofactor">
    <cofactor evidence="1">
        <name>Mn(2+)</name>
        <dbReference type="ChEBI" id="CHEBI:29035"/>
    </cofactor>
</comment>
<dbReference type="SUPFAM" id="SSF51246">
    <property type="entry name" value="Rudiment single hybrid motif"/>
    <property type="match status" value="1"/>
</dbReference>
<proteinExistence type="inferred from homology"/>
<dbReference type="GO" id="GO:0005524">
    <property type="term" value="F:ATP binding"/>
    <property type="evidence" value="ECO:0007669"/>
    <property type="project" value="UniProtKB-UniRule"/>
</dbReference>
<dbReference type="Pfam" id="PF17769">
    <property type="entry name" value="PurK_C"/>
    <property type="match status" value="1"/>
</dbReference>
<dbReference type="GO" id="GO:0034028">
    <property type="term" value="F:5-(carboxyamino)imidazole ribonucleotide synthase activity"/>
    <property type="evidence" value="ECO:0007669"/>
    <property type="project" value="UniProtKB-UniRule"/>
</dbReference>
<dbReference type="PANTHER" id="PTHR11609:SF5">
    <property type="entry name" value="PHOSPHORIBOSYLAMINOIMIDAZOLE CARBOXYLASE"/>
    <property type="match status" value="1"/>
</dbReference>
<dbReference type="GO" id="GO:0004638">
    <property type="term" value="F:phosphoribosylaminoimidazole carboxylase activity"/>
    <property type="evidence" value="ECO:0007669"/>
    <property type="project" value="InterPro"/>
</dbReference>
<dbReference type="Gene3D" id="3.30.470.20">
    <property type="entry name" value="ATP-grasp fold, B domain"/>
    <property type="match status" value="1"/>
</dbReference>
<evidence type="ECO:0000259" key="9">
    <source>
        <dbReference type="PROSITE" id="PS50975"/>
    </source>
</evidence>
<accession>A0A929MU12</accession>
<feature type="binding site" evidence="8">
    <location>
        <begin position="169"/>
        <end position="172"/>
    </location>
    <ligand>
        <name>ATP</name>
        <dbReference type="ChEBI" id="CHEBI:30616"/>
    </ligand>
</feature>
<dbReference type="AlphaFoldDB" id="A0A929MU12"/>
<organism evidence="10 11">
    <name type="scientific">Abiotrophia defectiva</name>
    <name type="common">Streptococcus defectivus</name>
    <dbReference type="NCBI Taxonomy" id="46125"/>
    <lineage>
        <taxon>Bacteria</taxon>
        <taxon>Bacillati</taxon>
        <taxon>Bacillota</taxon>
        <taxon>Bacilli</taxon>
        <taxon>Lactobacillales</taxon>
        <taxon>Aerococcaceae</taxon>
        <taxon>Abiotrophia</taxon>
    </lineage>
</organism>
<feature type="domain" description="ATP-grasp" evidence="9">
    <location>
        <begin position="91"/>
        <end position="282"/>
    </location>
</feature>
<keyword evidence="5 8" id="KW-0658">Purine biosynthesis</keyword>
<comment type="subunit">
    <text evidence="8">Homodimer.</text>
</comment>
<keyword evidence="4 8" id="KW-0547">Nucleotide-binding</keyword>
<dbReference type="RefSeq" id="WP_315017717.1">
    <property type="nucleotide sequence ID" value="NZ_CAUQKM010000002.1"/>
</dbReference>
<dbReference type="SUPFAM" id="SSF52440">
    <property type="entry name" value="PreATP-grasp domain"/>
    <property type="match status" value="1"/>
</dbReference>
<dbReference type="Proteomes" id="UP000757900">
    <property type="component" value="Unassembled WGS sequence"/>
</dbReference>
<dbReference type="FunFam" id="3.40.50.20:FF:000016">
    <property type="entry name" value="N5-carboxyaminoimidazole ribonucleotide synthase"/>
    <property type="match status" value="1"/>
</dbReference>
<evidence type="ECO:0000256" key="5">
    <source>
        <dbReference type="ARBA" id="ARBA00022755"/>
    </source>
</evidence>
<evidence type="ECO:0000256" key="2">
    <source>
        <dbReference type="ARBA" id="ARBA00001946"/>
    </source>
</evidence>